<dbReference type="InterPro" id="IPR045060">
    <property type="entry name" value="Phe-tRNA-ligase_IIc_bsu"/>
</dbReference>
<proteinExistence type="inferred from homology"/>
<keyword evidence="7" id="KW-0479">Metal-binding</keyword>
<keyword evidence="5" id="KW-0963">Cytoplasm</keyword>
<evidence type="ECO:0000256" key="4">
    <source>
        <dbReference type="ARBA" id="ARBA00012814"/>
    </source>
</evidence>
<dbReference type="FunFam" id="3.50.40.10:FF:000003">
    <property type="entry name" value="Phenylalanine--tRNA ligase beta subunit"/>
    <property type="match status" value="1"/>
</dbReference>
<dbReference type="GO" id="GO:0005524">
    <property type="term" value="F:ATP binding"/>
    <property type="evidence" value="ECO:0007669"/>
    <property type="project" value="UniProtKB-KW"/>
</dbReference>
<dbReference type="InterPro" id="IPR045864">
    <property type="entry name" value="aa-tRNA-synth_II/BPL/LPL"/>
</dbReference>
<dbReference type="GO" id="GO:0003723">
    <property type="term" value="F:RNA binding"/>
    <property type="evidence" value="ECO:0007669"/>
    <property type="project" value="InterPro"/>
</dbReference>
<evidence type="ECO:0000313" key="14">
    <source>
        <dbReference type="EMBL" id="NMA44873.1"/>
    </source>
</evidence>
<dbReference type="InterPro" id="IPR004531">
    <property type="entry name" value="Phe-tRNA-synth_IIc_bsu_arc_euk"/>
</dbReference>
<feature type="domain" description="B5" evidence="13">
    <location>
        <begin position="285"/>
        <end position="360"/>
    </location>
</feature>
<dbReference type="GO" id="GO:0000287">
    <property type="term" value="F:magnesium ion binding"/>
    <property type="evidence" value="ECO:0007669"/>
    <property type="project" value="InterPro"/>
</dbReference>
<protein>
    <recommendedName>
        <fullName evidence="4">phenylalanine--tRNA ligase</fullName>
        <ecNumber evidence="4">6.1.1.20</ecNumber>
    </recommendedName>
</protein>
<dbReference type="InterPro" id="IPR005147">
    <property type="entry name" value="tRNA_synthase_B5-dom"/>
</dbReference>
<keyword evidence="11" id="KW-0648">Protein biosynthesis</keyword>
<keyword evidence="6 14" id="KW-0436">Ligase</keyword>
<dbReference type="GO" id="GO:0006432">
    <property type="term" value="P:phenylalanyl-tRNA aminoacylation"/>
    <property type="evidence" value="ECO:0007669"/>
    <property type="project" value="InterPro"/>
</dbReference>
<dbReference type="Gene3D" id="3.50.40.10">
    <property type="entry name" value="Phenylalanyl-trna Synthetase, Chain B, domain 3"/>
    <property type="match status" value="1"/>
</dbReference>
<dbReference type="SUPFAM" id="SSF46955">
    <property type="entry name" value="Putative DNA-binding domain"/>
    <property type="match status" value="2"/>
</dbReference>
<dbReference type="PANTHER" id="PTHR10947:SF0">
    <property type="entry name" value="PHENYLALANINE--TRNA LIGASE BETA SUBUNIT"/>
    <property type="match status" value="1"/>
</dbReference>
<gene>
    <name evidence="14" type="ORF">GX950_03630</name>
</gene>
<evidence type="ECO:0000256" key="1">
    <source>
        <dbReference type="ARBA" id="ARBA00001946"/>
    </source>
</evidence>
<evidence type="ECO:0000256" key="12">
    <source>
        <dbReference type="ARBA" id="ARBA00023146"/>
    </source>
</evidence>
<dbReference type="NCBIfam" id="TIGR00471">
    <property type="entry name" value="pheT_arch"/>
    <property type="match status" value="1"/>
</dbReference>
<dbReference type="SUPFAM" id="SSF55681">
    <property type="entry name" value="Class II aaRS and biotin synthetases"/>
    <property type="match status" value="1"/>
</dbReference>
<dbReference type="GO" id="GO:0009328">
    <property type="term" value="C:phenylalanine-tRNA ligase complex"/>
    <property type="evidence" value="ECO:0007669"/>
    <property type="project" value="TreeGrafter"/>
</dbReference>
<dbReference type="EC" id="6.1.1.20" evidence="4"/>
<dbReference type="SMART" id="SM00874">
    <property type="entry name" value="B5"/>
    <property type="match status" value="1"/>
</dbReference>
<dbReference type="InterPro" id="IPR020825">
    <property type="entry name" value="Phe-tRNA_synthase-like_B3/B4"/>
</dbReference>
<dbReference type="PANTHER" id="PTHR10947">
    <property type="entry name" value="PHENYLALANYL-TRNA SYNTHETASE BETA CHAIN AND LEUCINE-RICH REPEAT-CONTAINING PROTEIN 47"/>
    <property type="match status" value="1"/>
</dbReference>
<dbReference type="PROSITE" id="PS51483">
    <property type="entry name" value="B5"/>
    <property type="match status" value="1"/>
</dbReference>
<reference evidence="14 15" key="1">
    <citation type="journal article" date="2020" name="Biotechnol. Biofuels">
        <title>New insights from the biogas microbiome by comprehensive genome-resolved metagenomics of nearly 1600 species originating from multiple anaerobic digesters.</title>
        <authorList>
            <person name="Campanaro S."/>
            <person name="Treu L."/>
            <person name="Rodriguez-R L.M."/>
            <person name="Kovalovszki A."/>
            <person name="Ziels R.M."/>
            <person name="Maus I."/>
            <person name="Zhu X."/>
            <person name="Kougias P.G."/>
            <person name="Basile A."/>
            <person name="Luo G."/>
            <person name="Schluter A."/>
            <person name="Konstantinidis K.T."/>
            <person name="Angelidaki I."/>
        </authorList>
    </citation>
    <scope>NUCLEOTIDE SEQUENCE [LARGE SCALE GENOMIC DNA]</scope>
    <source>
        <strain evidence="14">AS22ysBPME_79</strain>
    </source>
</reference>
<dbReference type="AlphaFoldDB" id="A0A7K4C052"/>
<evidence type="ECO:0000313" key="15">
    <source>
        <dbReference type="Proteomes" id="UP000526302"/>
    </source>
</evidence>
<dbReference type="InterPro" id="IPR009061">
    <property type="entry name" value="DNA-bd_dom_put_sf"/>
</dbReference>
<keyword evidence="8" id="KW-0547">Nucleotide-binding</keyword>
<evidence type="ECO:0000256" key="10">
    <source>
        <dbReference type="ARBA" id="ARBA00022842"/>
    </source>
</evidence>
<dbReference type="Proteomes" id="UP000526302">
    <property type="component" value="Unassembled WGS sequence"/>
</dbReference>
<dbReference type="EMBL" id="JAAZKV010000030">
    <property type="protein sequence ID" value="NMA44873.1"/>
    <property type="molecule type" value="Genomic_DNA"/>
</dbReference>
<evidence type="ECO:0000256" key="9">
    <source>
        <dbReference type="ARBA" id="ARBA00022840"/>
    </source>
</evidence>
<comment type="caution">
    <text evidence="14">The sequence shown here is derived from an EMBL/GenBank/DDBJ whole genome shotgun (WGS) entry which is preliminary data.</text>
</comment>
<evidence type="ECO:0000256" key="5">
    <source>
        <dbReference type="ARBA" id="ARBA00022490"/>
    </source>
</evidence>
<dbReference type="Gene3D" id="3.30.56.10">
    <property type="match status" value="2"/>
</dbReference>
<evidence type="ECO:0000259" key="13">
    <source>
        <dbReference type="PROSITE" id="PS51483"/>
    </source>
</evidence>
<name>A0A7K4C052_9ARCH</name>
<keyword evidence="10" id="KW-0460">Magnesium</keyword>
<comment type="subcellular location">
    <subcellularLocation>
        <location evidence="2">Cytoplasm</location>
    </subcellularLocation>
</comment>
<dbReference type="Pfam" id="PF03484">
    <property type="entry name" value="B5"/>
    <property type="match status" value="1"/>
</dbReference>
<keyword evidence="9" id="KW-0067">ATP-binding</keyword>
<evidence type="ECO:0000256" key="8">
    <source>
        <dbReference type="ARBA" id="ARBA00022741"/>
    </source>
</evidence>
<dbReference type="Pfam" id="PF17759">
    <property type="entry name" value="tRNA_synthFbeta"/>
    <property type="match status" value="1"/>
</dbReference>
<keyword evidence="12" id="KW-0030">Aminoacyl-tRNA synthetase</keyword>
<dbReference type="Gene3D" id="3.30.930.10">
    <property type="entry name" value="Bira Bifunctional Protein, Domain 2"/>
    <property type="match status" value="1"/>
</dbReference>
<evidence type="ECO:0000256" key="7">
    <source>
        <dbReference type="ARBA" id="ARBA00022723"/>
    </source>
</evidence>
<evidence type="ECO:0000256" key="2">
    <source>
        <dbReference type="ARBA" id="ARBA00004496"/>
    </source>
</evidence>
<sequence length="556" mass="63073">MVMPKIDVSIKDLESLSGIKLSSREKIEELLEFVKGEVDVIDGDNLKIDCKDPNRPDFWSVEGVARELKAKTGKQKGIVKYKVQKSNIVLNVDKNLEKIRPLIVCAVIKDIKITENLLNQMIQLQEKLGESFGRKRKELAIGIYDLDIMKPPIFYKGFKDNEIEFIPLEWKVPMRPSEILIQHDKGKAYKHLLEGTKLYPIVLDSNNVVASMPPIINSQITGKVTSQTKNLFIEVTGQNFSTIETALEVMCMALADRGGKIYSCTVNYPSNKKPYPAKKIITPLFSTEKIVFSKKELLAKTGLELKDKEIIELLAKARFVPKISKDKIIAEYSSYRIDILHAVDVIEDLLISYGFNNIVPQKIEMNLVGSQSEEARYIDFVREGAIGLGLQEVQTYNLTSKEIQQKQMLLDEKEEFVEIANYVSLNYQIFRKKMTPQLLSFLSKNKSQEYPQRIFEIGTVLELDKSKDSGVNQRNVLCVAITHSNTNFTEIKSVLVQIAKYLGKEVSVTKQKFVFLGENSGEINLGGKKGFIGEVKEDVLKEFGLKKPVTIFEIEL</sequence>
<evidence type="ECO:0000256" key="3">
    <source>
        <dbReference type="ARBA" id="ARBA00007438"/>
    </source>
</evidence>
<organism evidence="14 15">
    <name type="scientific">Candidatus Iainarchaeum sp</name>
    <dbReference type="NCBI Taxonomy" id="3101447"/>
    <lineage>
        <taxon>Archaea</taxon>
        <taxon>Candidatus Iainarchaeota</taxon>
        <taxon>Candidatus Iainarchaeia</taxon>
        <taxon>Candidatus Iainarchaeales</taxon>
        <taxon>Candidatus Iainarchaeaceae</taxon>
        <taxon>Candidatus Iainarchaeum</taxon>
    </lineage>
</organism>
<dbReference type="InterPro" id="IPR041616">
    <property type="entry name" value="PheRS_beta_core"/>
</dbReference>
<dbReference type="InterPro" id="IPR005146">
    <property type="entry name" value="B3/B4_tRNA-bd"/>
</dbReference>
<dbReference type="GO" id="GO:0004826">
    <property type="term" value="F:phenylalanine-tRNA ligase activity"/>
    <property type="evidence" value="ECO:0007669"/>
    <property type="project" value="UniProtKB-EC"/>
</dbReference>
<evidence type="ECO:0000256" key="11">
    <source>
        <dbReference type="ARBA" id="ARBA00022917"/>
    </source>
</evidence>
<evidence type="ECO:0000256" key="6">
    <source>
        <dbReference type="ARBA" id="ARBA00022598"/>
    </source>
</evidence>
<comment type="similarity">
    <text evidence="3">Belongs to the phenylalanyl-tRNA synthetase beta subunit family. Type 2 subfamily.</text>
</comment>
<dbReference type="SMART" id="SM00873">
    <property type="entry name" value="B3_4"/>
    <property type="match status" value="1"/>
</dbReference>
<accession>A0A7K4C052</accession>
<comment type="cofactor">
    <cofactor evidence="1">
        <name>Mg(2+)</name>
        <dbReference type="ChEBI" id="CHEBI:18420"/>
    </cofactor>
</comment>